<organism evidence="2 3">
    <name type="scientific">Mucilaginibacter panaciglaebae</name>
    <dbReference type="NCBI Taxonomy" id="502331"/>
    <lineage>
        <taxon>Bacteria</taxon>
        <taxon>Pseudomonadati</taxon>
        <taxon>Bacteroidota</taxon>
        <taxon>Sphingobacteriia</taxon>
        <taxon>Sphingobacteriales</taxon>
        <taxon>Sphingobacteriaceae</taxon>
        <taxon>Mucilaginibacter</taxon>
    </lineage>
</organism>
<dbReference type="InterPro" id="IPR011528">
    <property type="entry name" value="NERD"/>
</dbReference>
<proteinExistence type="predicted"/>
<dbReference type="EMBL" id="BAABCV010000001">
    <property type="protein sequence ID" value="GAA4084379.1"/>
    <property type="molecule type" value="Genomic_DNA"/>
</dbReference>
<dbReference type="SUPFAM" id="SSF53335">
    <property type="entry name" value="S-adenosyl-L-methionine-dependent methyltransferases"/>
    <property type="match status" value="1"/>
</dbReference>
<keyword evidence="3" id="KW-1185">Reference proteome</keyword>
<comment type="caution">
    <text evidence="2">The sequence shown here is derived from an EMBL/GenBank/DDBJ whole genome shotgun (WGS) entry which is preliminary data.</text>
</comment>
<dbReference type="PROSITE" id="PS50965">
    <property type="entry name" value="NERD"/>
    <property type="match status" value="1"/>
</dbReference>
<dbReference type="InterPro" id="IPR029063">
    <property type="entry name" value="SAM-dependent_MTases_sf"/>
</dbReference>
<dbReference type="RefSeq" id="WP_345100321.1">
    <property type="nucleotide sequence ID" value="NZ_BAABCV010000001.1"/>
</dbReference>
<protein>
    <recommendedName>
        <fullName evidence="1">NERD domain-containing protein</fullName>
    </recommendedName>
</protein>
<gene>
    <name evidence="2" type="ORF">GCM10022392_01380</name>
</gene>
<feature type="domain" description="NERD" evidence="1">
    <location>
        <begin position="179"/>
        <end position="235"/>
    </location>
</feature>
<evidence type="ECO:0000313" key="2">
    <source>
        <dbReference type="EMBL" id="GAA4084379.1"/>
    </source>
</evidence>
<sequence length="235" mass="26874">MSLKTRLYKSFPSIPKTNLAIGQWLYQLNVKRNKANVIEALSNQTDIYGNIGCGGAGIATGWVNIDFGIYENVSYAFDCKKHLPFANNSAKGLYTEHFFEHLDYFTEVPYFLTSCYRSLQKGGILRIVVPDAEKYLRGYCTNGWDALKKTRPLDDNLTDQLMGITYETKMQLVNEVFRQGGDHKYAWDYETLKLSLLKAGFSITHKMSYMQSNDPALQIDQLVREPESLYVEAIK</sequence>
<evidence type="ECO:0000259" key="1">
    <source>
        <dbReference type="PROSITE" id="PS50965"/>
    </source>
</evidence>
<accession>A0ABP7W9V4</accession>
<evidence type="ECO:0000313" key="3">
    <source>
        <dbReference type="Proteomes" id="UP001500841"/>
    </source>
</evidence>
<dbReference type="Gene3D" id="3.40.50.150">
    <property type="entry name" value="Vaccinia Virus protein VP39"/>
    <property type="match status" value="1"/>
</dbReference>
<name>A0ABP7W9V4_9SPHI</name>
<reference evidence="3" key="1">
    <citation type="journal article" date="2019" name="Int. J. Syst. Evol. Microbiol.">
        <title>The Global Catalogue of Microorganisms (GCM) 10K type strain sequencing project: providing services to taxonomists for standard genome sequencing and annotation.</title>
        <authorList>
            <consortium name="The Broad Institute Genomics Platform"/>
            <consortium name="The Broad Institute Genome Sequencing Center for Infectious Disease"/>
            <person name="Wu L."/>
            <person name="Ma J."/>
        </authorList>
    </citation>
    <scope>NUCLEOTIDE SEQUENCE [LARGE SCALE GENOMIC DNA]</scope>
    <source>
        <strain evidence="3">JCM 17085</strain>
    </source>
</reference>
<dbReference type="Proteomes" id="UP001500841">
    <property type="component" value="Unassembled WGS sequence"/>
</dbReference>